<dbReference type="Gene3D" id="3.90.180.10">
    <property type="entry name" value="Medium-chain alcohol dehydrogenases, catalytic domain"/>
    <property type="match status" value="1"/>
</dbReference>
<dbReference type="InterPro" id="IPR036291">
    <property type="entry name" value="NAD(P)-bd_dom_sf"/>
</dbReference>
<dbReference type="InterPro" id="IPR002364">
    <property type="entry name" value="Quin_OxRdtase/zeta-crystal_CS"/>
</dbReference>
<dbReference type="AlphaFoldDB" id="A0A1Y6C4T0"/>
<dbReference type="InterPro" id="IPR011032">
    <property type="entry name" value="GroES-like_sf"/>
</dbReference>
<evidence type="ECO:0000256" key="5">
    <source>
        <dbReference type="ARBA" id="ARBA00022884"/>
    </source>
</evidence>
<dbReference type="STRING" id="560819.SAMN05428998_11631"/>
<dbReference type="SUPFAM" id="SSF51735">
    <property type="entry name" value="NAD(P)-binding Rossmann-fold domains"/>
    <property type="match status" value="1"/>
</dbReference>
<evidence type="ECO:0000259" key="6">
    <source>
        <dbReference type="SMART" id="SM00829"/>
    </source>
</evidence>
<dbReference type="GO" id="GO:0003723">
    <property type="term" value="F:RNA binding"/>
    <property type="evidence" value="ECO:0007669"/>
    <property type="project" value="UniProtKB-KW"/>
</dbReference>
<evidence type="ECO:0000313" key="8">
    <source>
        <dbReference type="Proteomes" id="UP000192917"/>
    </source>
</evidence>
<dbReference type="RefSeq" id="WP_085124135.1">
    <property type="nucleotide sequence ID" value="NZ_FWZX01000016.1"/>
</dbReference>
<evidence type="ECO:0000313" key="7">
    <source>
        <dbReference type="EMBL" id="SMF45696.1"/>
    </source>
</evidence>
<gene>
    <name evidence="7" type="ORF">SAMN05428998_11631</name>
</gene>
<dbReference type="SUPFAM" id="SSF50129">
    <property type="entry name" value="GroES-like"/>
    <property type="match status" value="1"/>
</dbReference>
<evidence type="ECO:0000256" key="3">
    <source>
        <dbReference type="ARBA" id="ARBA00022490"/>
    </source>
</evidence>
<evidence type="ECO:0000256" key="2">
    <source>
        <dbReference type="ARBA" id="ARBA00011881"/>
    </source>
</evidence>
<reference evidence="7 8" key="1">
    <citation type="submission" date="2017-04" db="EMBL/GenBank/DDBJ databases">
        <authorList>
            <person name="Afonso C.L."/>
            <person name="Miller P.J."/>
            <person name="Scott M.A."/>
            <person name="Spackman E."/>
            <person name="Goraichik I."/>
            <person name="Dimitrov K.M."/>
            <person name="Suarez D.L."/>
            <person name="Swayne D.E."/>
        </authorList>
    </citation>
    <scope>NUCLEOTIDE SEQUENCE [LARGE SCALE GENOMIC DNA]</scope>
    <source>
        <strain evidence="7 8">USBA 355</strain>
    </source>
</reference>
<keyword evidence="4" id="KW-0521">NADP</keyword>
<keyword evidence="3" id="KW-0963">Cytoplasm</keyword>
<dbReference type="EMBL" id="FWZX01000016">
    <property type="protein sequence ID" value="SMF45696.1"/>
    <property type="molecule type" value="Genomic_DNA"/>
</dbReference>
<dbReference type="InterPro" id="IPR051603">
    <property type="entry name" value="Zinc-ADH_QOR/CCCR"/>
</dbReference>
<keyword evidence="8" id="KW-1185">Reference proteome</keyword>
<name>A0A1Y6C4T0_9PROT</name>
<organism evidence="7 8">
    <name type="scientific">Tistlia consotensis USBA 355</name>
    <dbReference type="NCBI Taxonomy" id="560819"/>
    <lineage>
        <taxon>Bacteria</taxon>
        <taxon>Pseudomonadati</taxon>
        <taxon>Pseudomonadota</taxon>
        <taxon>Alphaproteobacteria</taxon>
        <taxon>Rhodospirillales</taxon>
        <taxon>Rhodovibrionaceae</taxon>
        <taxon>Tistlia</taxon>
    </lineage>
</organism>
<dbReference type="Pfam" id="PF13602">
    <property type="entry name" value="ADH_zinc_N_2"/>
    <property type="match status" value="1"/>
</dbReference>
<evidence type="ECO:0000256" key="4">
    <source>
        <dbReference type="ARBA" id="ARBA00022857"/>
    </source>
</evidence>
<dbReference type="GO" id="GO:0016491">
    <property type="term" value="F:oxidoreductase activity"/>
    <property type="evidence" value="ECO:0007669"/>
    <property type="project" value="InterPro"/>
</dbReference>
<feature type="domain" description="Enoyl reductase (ER)" evidence="6">
    <location>
        <begin position="10"/>
        <end position="326"/>
    </location>
</feature>
<dbReference type="GO" id="GO:0005737">
    <property type="term" value="C:cytoplasm"/>
    <property type="evidence" value="ECO:0007669"/>
    <property type="project" value="UniProtKB-SubCell"/>
</dbReference>
<dbReference type="PANTHER" id="PTHR44154:SF1">
    <property type="entry name" value="QUINONE OXIDOREDUCTASE"/>
    <property type="match status" value="1"/>
</dbReference>
<evidence type="ECO:0000256" key="1">
    <source>
        <dbReference type="ARBA" id="ARBA00004496"/>
    </source>
</evidence>
<dbReference type="PANTHER" id="PTHR44154">
    <property type="entry name" value="QUINONE OXIDOREDUCTASE"/>
    <property type="match status" value="1"/>
</dbReference>
<accession>A0A1Y6C4T0</accession>
<dbReference type="SMART" id="SM00829">
    <property type="entry name" value="PKS_ER"/>
    <property type="match status" value="1"/>
</dbReference>
<dbReference type="PROSITE" id="PS01162">
    <property type="entry name" value="QOR_ZETA_CRYSTAL"/>
    <property type="match status" value="1"/>
</dbReference>
<dbReference type="InterPro" id="IPR020843">
    <property type="entry name" value="ER"/>
</dbReference>
<keyword evidence="5" id="KW-0694">RNA-binding</keyword>
<comment type="subcellular location">
    <subcellularLocation>
        <location evidence="1">Cytoplasm</location>
    </subcellularLocation>
</comment>
<dbReference type="GO" id="GO:0008270">
    <property type="term" value="F:zinc ion binding"/>
    <property type="evidence" value="ECO:0007669"/>
    <property type="project" value="InterPro"/>
</dbReference>
<protein>
    <submittedName>
        <fullName evidence="7">NADPH2:quinone reductase</fullName>
    </submittedName>
</protein>
<comment type="subunit">
    <text evidence="2">Homotetramer.</text>
</comment>
<sequence length="331" mass="34341">MKAVLLEGYGGSEVLRLGELPRPVPEGRQVLVEVLATSVNPIDWKLRKHGGDWAPEPGGVLHGDLAGRVAAVGPQATRFQVGDAVYGCAGGLRGYDGALAEFMRCDEELLAAKPETLDWRQAAALPLVTLTAWEGLIDRARLQPGERVLVQGGAGGVGHVAIQLAKAAGAWVAATVSSAAKAEVARRCGADATIDYRREAPADYAARLTGGAGFDLAFDTIGASAFAASIEALRPGGRLVTIAATEAFVLAPAHARGLDIQIVLMLLPMLTGRGKARQGELLAQAARLADMGRLAPVLDPRAFTLAEAAAAHDRQESGEALGKMVITVGPA</sequence>
<proteinExistence type="predicted"/>
<dbReference type="Gene3D" id="3.40.50.720">
    <property type="entry name" value="NAD(P)-binding Rossmann-like Domain"/>
    <property type="match status" value="1"/>
</dbReference>
<dbReference type="Pfam" id="PF08240">
    <property type="entry name" value="ADH_N"/>
    <property type="match status" value="1"/>
</dbReference>
<dbReference type="InterPro" id="IPR013154">
    <property type="entry name" value="ADH-like_N"/>
</dbReference>
<dbReference type="Proteomes" id="UP000192917">
    <property type="component" value="Unassembled WGS sequence"/>
</dbReference>